<organism evidence="2 3">
    <name type="scientific">Phytophthora rubi</name>
    <dbReference type="NCBI Taxonomy" id="129364"/>
    <lineage>
        <taxon>Eukaryota</taxon>
        <taxon>Sar</taxon>
        <taxon>Stramenopiles</taxon>
        <taxon>Oomycota</taxon>
        <taxon>Peronosporomycetes</taxon>
        <taxon>Peronosporales</taxon>
        <taxon>Peronosporaceae</taxon>
        <taxon>Phytophthora</taxon>
    </lineage>
</organism>
<evidence type="ECO:0000313" key="3">
    <source>
        <dbReference type="Proteomes" id="UP000434957"/>
    </source>
</evidence>
<evidence type="ECO:0000259" key="1">
    <source>
        <dbReference type="Pfam" id="PF03184"/>
    </source>
</evidence>
<feature type="domain" description="DDE-1" evidence="1">
    <location>
        <begin position="70"/>
        <end position="166"/>
    </location>
</feature>
<reference evidence="2 3" key="1">
    <citation type="submission" date="2018-08" db="EMBL/GenBank/DDBJ databases">
        <title>Genomic investigation of the strawberry pathogen Phytophthora fragariae indicates pathogenicity is determined by transcriptional variation in three key races.</title>
        <authorList>
            <person name="Adams T.M."/>
            <person name="Armitage A.D."/>
            <person name="Sobczyk M.K."/>
            <person name="Bates H.J."/>
            <person name="Dunwell J.M."/>
            <person name="Nellist C.F."/>
            <person name="Harrison R.J."/>
        </authorList>
    </citation>
    <scope>NUCLEOTIDE SEQUENCE [LARGE SCALE GENOMIC DNA]</scope>
    <source>
        <strain evidence="2 3">SCRP333</strain>
    </source>
</reference>
<dbReference type="Proteomes" id="UP000434957">
    <property type="component" value="Unassembled WGS sequence"/>
</dbReference>
<proteinExistence type="predicted"/>
<dbReference type="AlphaFoldDB" id="A0A6A4FT50"/>
<dbReference type="InterPro" id="IPR050863">
    <property type="entry name" value="CenT-Element_Derived"/>
</dbReference>
<gene>
    <name evidence="2" type="ORF">PR003_g5183</name>
</gene>
<dbReference type="PANTHER" id="PTHR19303">
    <property type="entry name" value="TRANSPOSON"/>
    <property type="match status" value="1"/>
</dbReference>
<accession>A0A6A4FT50</accession>
<sequence>MDETAFQQQLKSRKSSLLGAQATSGVRNLLQTFISRSWGAEVRWLRGVTCVYPAWKTRIATADGELRGARGRCHNNALMNIVLFELWLHFFAGSVPKSVQRPLVLILEGCASHYSVKVVDAAAHLSVMLVFLPPNGTHLLQPLDVAVFATLKDKIRNLLNELVEEDDNGYYTISKVASMAWRGSRIGQNIKRGFTACGLFLTIVGPNECAAGYFRVQWRATSCLARHMATDANYCRR</sequence>
<evidence type="ECO:0000313" key="2">
    <source>
        <dbReference type="EMBL" id="KAE9350841.1"/>
    </source>
</evidence>
<keyword evidence="3" id="KW-1185">Reference proteome</keyword>
<dbReference type="EMBL" id="QXFT01000210">
    <property type="protein sequence ID" value="KAE9350841.1"/>
    <property type="molecule type" value="Genomic_DNA"/>
</dbReference>
<dbReference type="PANTHER" id="PTHR19303:SF73">
    <property type="entry name" value="PROTEIN PDC2"/>
    <property type="match status" value="1"/>
</dbReference>
<dbReference type="Pfam" id="PF03184">
    <property type="entry name" value="DDE_1"/>
    <property type="match status" value="1"/>
</dbReference>
<dbReference type="GO" id="GO:0005634">
    <property type="term" value="C:nucleus"/>
    <property type="evidence" value="ECO:0007669"/>
    <property type="project" value="TreeGrafter"/>
</dbReference>
<protein>
    <recommendedName>
        <fullName evidence="1">DDE-1 domain-containing protein</fullName>
    </recommendedName>
</protein>
<dbReference type="GO" id="GO:0003677">
    <property type="term" value="F:DNA binding"/>
    <property type="evidence" value="ECO:0007669"/>
    <property type="project" value="TreeGrafter"/>
</dbReference>
<comment type="caution">
    <text evidence="2">The sequence shown here is derived from an EMBL/GenBank/DDBJ whole genome shotgun (WGS) entry which is preliminary data.</text>
</comment>
<name>A0A6A4FT50_9STRA</name>
<dbReference type="InterPro" id="IPR004875">
    <property type="entry name" value="DDE_SF_endonuclease_dom"/>
</dbReference>